<dbReference type="AlphaFoldDB" id="A0AAF0T8V2"/>
<evidence type="ECO:0000313" key="3">
    <source>
        <dbReference type="Proteomes" id="UP001234989"/>
    </source>
</evidence>
<feature type="region of interest" description="Disordered" evidence="1">
    <location>
        <begin position="67"/>
        <end position="87"/>
    </location>
</feature>
<organism evidence="2 3">
    <name type="scientific">Solanum verrucosum</name>
    <dbReference type="NCBI Taxonomy" id="315347"/>
    <lineage>
        <taxon>Eukaryota</taxon>
        <taxon>Viridiplantae</taxon>
        <taxon>Streptophyta</taxon>
        <taxon>Embryophyta</taxon>
        <taxon>Tracheophyta</taxon>
        <taxon>Spermatophyta</taxon>
        <taxon>Magnoliopsida</taxon>
        <taxon>eudicotyledons</taxon>
        <taxon>Gunneridae</taxon>
        <taxon>Pentapetalae</taxon>
        <taxon>asterids</taxon>
        <taxon>lamiids</taxon>
        <taxon>Solanales</taxon>
        <taxon>Solanaceae</taxon>
        <taxon>Solanoideae</taxon>
        <taxon>Solaneae</taxon>
        <taxon>Solanum</taxon>
    </lineage>
</organism>
<reference evidence="2" key="1">
    <citation type="submission" date="2023-08" db="EMBL/GenBank/DDBJ databases">
        <title>A de novo genome assembly of Solanum verrucosum Schlechtendal, a Mexican diploid species geographically isolated from the other diploid A-genome species in potato relatives.</title>
        <authorList>
            <person name="Hosaka K."/>
        </authorList>
    </citation>
    <scope>NUCLEOTIDE SEQUENCE</scope>
    <source>
        <tissue evidence="2">Young leaves</tissue>
    </source>
</reference>
<feature type="region of interest" description="Disordered" evidence="1">
    <location>
        <begin position="1"/>
        <end position="45"/>
    </location>
</feature>
<dbReference type="Proteomes" id="UP001234989">
    <property type="component" value="Chromosome 1"/>
</dbReference>
<dbReference type="PANTHER" id="PTHR33411:SF23">
    <property type="entry name" value="TRANSPOSASE, PTTA_EN_SPM, PLANT"/>
    <property type="match status" value="1"/>
</dbReference>
<evidence type="ECO:0000313" key="2">
    <source>
        <dbReference type="EMBL" id="WMV09129.1"/>
    </source>
</evidence>
<name>A0AAF0T8V2_SOLVR</name>
<protein>
    <submittedName>
        <fullName evidence="2">Uncharacterized protein</fullName>
    </submittedName>
</protein>
<keyword evidence="3" id="KW-1185">Reference proteome</keyword>
<sequence length="500" mass="55848">MSSGGDGDRYRKHLGVGQTKQAKQKKSRRPIDPDDIARSISSAPERISHNTHLFAVPFGTADPRQYYPNYRRPVGASSTSQSLPSRRYEDLPLQAIHRARPLSAGTPSPTGTSPQLSAMRLGDSSSEHSDAMADTPPLTQRFVHPDVSPSSTAGPSATPHDTMSALAPGQKDRLGRVMIEPDGSSWHLAKDAAQDLKECVRKLYTQAYHSWSEIPNSIRQAMFNNFKTMCTWESRYNLVIGTTFERKASTRLSNWLKSVRDSGERPSWMLPHVFAELGGSLHTGGAKTVGTIAREMEKELGRTPIEPEVFKKTHVRKKENESDPDVWVEERAERTFNDFNKYVAENLDSSVQLTPELSTQIWKEKLVGGTHKGRCYGLGSRNDVRRLQSGLEGIGSSRQAEALDGVQIAAMLDQITKLTAALAESERKRVAEQQSMSETVQQIKEQVMNLAHRPTTSAPDDTDDESDKDDYGDLTLYFRSLDIYEIFEILKRILKDFISL</sequence>
<dbReference type="InterPro" id="IPR004252">
    <property type="entry name" value="Probable_transposase_24"/>
</dbReference>
<gene>
    <name evidence="2" type="ORF">MTR67_002514</name>
</gene>
<accession>A0AAF0T8V2</accession>
<feature type="compositionally biased region" description="Polar residues" evidence="1">
    <location>
        <begin position="105"/>
        <end position="116"/>
    </location>
</feature>
<evidence type="ECO:0000256" key="1">
    <source>
        <dbReference type="SAM" id="MobiDB-lite"/>
    </source>
</evidence>
<dbReference type="EMBL" id="CP133612">
    <property type="protein sequence ID" value="WMV09129.1"/>
    <property type="molecule type" value="Genomic_DNA"/>
</dbReference>
<dbReference type="Pfam" id="PF03004">
    <property type="entry name" value="Transposase_24"/>
    <property type="match status" value="1"/>
</dbReference>
<feature type="region of interest" description="Disordered" evidence="1">
    <location>
        <begin position="99"/>
        <end position="170"/>
    </location>
</feature>
<dbReference type="PANTHER" id="PTHR33411">
    <property type="entry name" value="OS08G0392500 PROTEIN"/>
    <property type="match status" value="1"/>
</dbReference>
<feature type="compositionally biased region" description="Low complexity" evidence="1">
    <location>
        <begin position="148"/>
        <end position="159"/>
    </location>
</feature>
<proteinExistence type="predicted"/>